<keyword evidence="1" id="KW-0812">Transmembrane</keyword>
<feature type="transmembrane region" description="Helical" evidence="1">
    <location>
        <begin position="12"/>
        <end position="31"/>
    </location>
</feature>
<dbReference type="OrthoDB" id="9767863at2"/>
<dbReference type="Pfam" id="PF01757">
    <property type="entry name" value="Acyl_transf_3"/>
    <property type="match status" value="1"/>
</dbReference>
<proteinExistence type="predicted"/>
<dbReference type="EMBL" id="RWYU02000004">
    <property type="protein sequence ID" value="RYJ62420.1"/>
    <property type="molecule type" value="Genomic_DNA"/>
</dbReference>
<dbReference type="InterPro" id="IPR002656">
    <property type="entry name" value="Acyl_transf_3_dom"/>
</dbReference>
<dbReference type="Proteomes" id="UP000282800">
    <property type="component" value="Unassembled WGS sequence"/>
</dbReference>
<comment type="caution">
    <text evidence="3">The sequence shown here is derived from an EMBL/GenBank/DDBJ whole genome shotgun (WGS) entry which is preliminary data.</text>
</comment>
<feature type="transmembrane region" description="Helical" evidence="1">
    <location>
        <begin position="226"/>
        <end position="259"/>
    </location>
</feature>
<evidence type="ECO:0000313" key="4">
    <source>
        <dbReference type="Proteomes" id="UP000282800"/>
    </source>
</evidence>
<protein>
    <submittedName>
        <fullName evidence="3">Acyltransferase</fullName>
    </submittedName>
</protein>
<dbReference type="RefSeq" id="WP_106155859.1">
    <property type="nucleotide sequence ID" value="NZ_DAMCBJ010000011.1"/>
</dbReference>
<dbReference type="GO" id="GO:0016020">
    <property type="term" value="C:membrane"/>
    <property type="evidence" value="ECO:0007669"/>
    <property type="project" value="TreeGrafter"/>
</dbReference>
<feature type="domain" description="Acyltransferase 3" evidence="2">
    <location>
        <begin position="10"/>
        <end position="314"/>
    </location>
</feature>
<feature type="transmembrane region" description="Helical" evidence="1">
    <location>
        <begin position="200"/>
        <end position="220"/>
    </location>
</feature>
<feature type="transmembrane region" description="Helical" evidence="1">
    <location>
        <begin position="175"/>
        <end position="193"/>
    </location>
</feature>
<feature type="transmembrane region" description="Helical" evidence="1">
    <location>
        <begin position="83"/>
        <end position="103"/>
    </location>
</feature>
<organism evidence="3 4">
    <name type="scientific">Pseudomonas songnenensis</name>
    <dbReference type="NCBI Taxonomy" id="1176259"/>
    <lineage>
        <taxon>Bacteria</taxon>
        <taxon>Pseudomonadati</taxon>
        <taxon>Pseudomonadota</taxon>
        <taxon>Gammaproteobacteria</taxon>
        <taxon>Pseudomonadales</taxon>
        <taxon>Pseudomonadaceae</taxon>
        <taxon>Pseudomonas</taxon>
    </lineage>
</organism>
<reference evidence="3 4" key="1">
    <citation type="submission" date="2019-01" db="EMBL/GenBank/DDBJ databases">
        <title>High-quality draft genome of. Pseudomonas songnenensis str. L103, a full-fledged denitrifier isolated from 100 meters deep aquifer in a heavily nitrogen fertilized agricultural area.</title>
        <authorList>
            <person name="Liu M."/>
            <person name="Liu B."/>
        </authorList>
    </citation>
    <scope>NUCLEOTIDE SEQUENCE [LARGE SCALE GENOMIC DNA]</scope>
    <source>
        <strain evidence="3 4">L103</strain>
    </source>
</reference>
<dbReference type="GO" id="GO:0000271">
    <property type="term" value="P:polysaccharide biosynthetic process"/>
    <property type="evidence" value="ECO:0007669"/>
    <property type="project" value="TreeGrafter"/>
</dbReference>
<keyword evidence="3" id="KW-0808">Transferase</keyword>
<dbReference type="GO" id="GO:0016747">
    <property type="term" value="F:acyltransferase activity, transferring groups other than amino-acyl groups"/>
    <property type="evidence" value="ECO:0007669"/>
    <property type="project" value="InterPro"/>
</dbReference>
<sequence>MEHPARSENNFDFLRFLAAMMVVVSHSFWLYERSNPLAVDGGQFGIGPIAVYMFFVISGFLITASWQNSQQVFAFFAKRLLRILPALTVVTLLTVLVVGPLATDLPLGRYYSDSQTWGYLSNLLFWVQYRLPGVFAANPFPHTVNGSIWTLPFVILMDLSLVGLALSGLLRRSTVLVGALALMLLNIGLLTLLDVDSRGLVNLVRLGAYFYAGVALYLLFDTVPRSGALALALAVVLAVGIGAGAGGVAAMLTLPYLVVYLAFARIPRLARFGRHGDFSFGIYLFGFPLQQLLIHWLGTEQLSLYGFIALSMTASLAMGVLSFHLVERPALRLRRYLPSRPFAGAMQAAVTRLTR</sequence>
<keyword evidence="1" id="KW-1133">Transmembrane helix</keyword>
<name>A0A482UGX7_9PSED</name>
<gene>
    <name evidence="3" type="ORF">EJA06_011765</name>
</gene>
<dbReference type="PANTHER" id="PTHR23028:SF53">
    <property type="entry name" value="ACYL_TRANSF_3 DOMAIN-CONTAINING PROTEIN"/>
    <property type="match status" value="1"/>
</dbReference>
<evidence type="ECO:0000313" key="3">
    <source>
        <dbReference type="EMBL" id="RYJ62420.1"/>
    </source>
</evidence>
<evidence type="ECO:0000256" key="1">
    <source>
        <dbReference type="SAM" id="Phobius"/>
    </source>
</evidence>
<dbReference type="InterPro" id="IPR050879">
    <property type="entry name" value="Acyltransferase_3"/>
</dbReference>
<feature type="transmembrane region" description="Helical" evidence="1">
    <location>
        <begin position="43"/>
        <end position="62"/>
    </location>
</feature>
<keyword evidence="3" id="KW-0012">Acyltransferase</keyword>
<feature type="transmembrane region" description="Helical" evidence="1">
    <location>
        <begin position="148"/>
        <end position="169"/>
    </location>
</feature>
<feature type="transmembrane region" description="Helical" evidence="1">
    <location>
        <begin position="304"/>
        <end position="326"/>
    </location>
</feature>
<feature type="transmembrane region" description="Helical" evidence="1">
    <location>
        <begin position="280"/>
        <end position="298"/>
    </location>
</feature>
<evidence type="ECO:0000259" key="2">
    <source>
        <dbReference type="Pfam" id="PF01757"/>
    </source>
</evidence>
<accession>A0A482UGX7</accession>
<dbReference type="PANTHER" id="PTHR23028">
    <property type="entry name" value="ACETYLTRANSFERASE"/>
    <property type="match status" value="1"/>
</dbReference>
<dbReference type="AlphaFoldDB" id="A0A482UGX7"/>
<keyword evidence="1" id="KW-0472">Membrane</keyword>